<name>A0A7W3JNI5_9MICO</name>
<keyword evidence="1" id="KW-1133">Transmembrane helix</keyword>
<dbReference type="AlphaFoldDB" id="A0A7W3JNI5"/>
<keyword evidence="1" id="KW-0472">Membrane</keyword>
<evidence type="ECO:0000313" key="2">
    <source>
        <dbReference type="EMBL" id="MBA8816049.1"/>
    </source>
</evidence>
<organism evidence="2 3">
    <name type="scientific">Microbacterium halimionae</name>
    <dbReference type="NCBI Taxonomy" id="1526413"/>
    <lineage>
        <taxon>Bacteria</taxon>
        <taxon>Bacillati</taxon>
        <taxon>Actinomycetota</taxon>
        <taxon>Actinomycetes</taxon>
        <taxon>Micrococcales</taxon>
        <taxon>Microbacteriaceae</taxon>
        <taxon>Microbacterium</taxon>
    </lineage>
</organism>
<evidence type="ECO:0000313" key="3">
    <source>
        <dbReference type="Proteomes" id="UP000526083"/>
    </source>
</evidence>
<keyword evidence="3" id="KW-1185">Reference proteome</keyword>
<dbReference type="EMBL" id="JACGWY010000002">
    <property type="protein sequence ID" value="MBA8816049.1"/>
    <property type="molecule type" value="Genomic_DNA"/>
</dbReference>
<gene>
    <name evidence="2" type="ORF">FHX48_001122</name>
</gene>
<reference evidence="2 3" key="1">
    <citation type="submission" date="2020-07" db="EMBL/GenBank/DDBJ databases">
        <title>Sequencing the genomes of 1000 actinobacteria strains.</title>
        <authorList>
            <person name="Klenk H.-P."/>
        </authorList>
    </citation>
    <scope>NUCLEOTIDE SEQUENCE [LARGE SCALE GENOMIC DNA]</scope>
    <source>
        <strain evidence="2 3">DSM 27576</strain>
    </source>
</reference>
<protein>
    <recommendedName>
        <fullName evidence="4">PH domain-containing protein</fullName>
    </recommendedName>
</protein>
<accession>A0A7W3JNI5</accession>
<dbReference type="RefSeq" id="WP_167049573.1">
    <property type="nucleotide sequence ID" value="NZ_JAAOZB010000002.1"/>
</dbReference>
<keyword evidence="1" id="KW-0812">Transmembrane</keyword>
<evidence type="ECO:0008006" key="4">
    <source>
        <dbReference type="Google" id="ProtNLM"/>
    </source>
</evidence>
<comment type="caution">
    <text evidence="2">The sequence shown here is derived from an EMBL/GenBank/DDBJ whole genome shotgun (WGS) entry which is preliminary data.</text>
</comment>
<sequence>MFTLTAIVGHANGLAVWEAALIVTPSLVGFVLSLRIRVKLYDDRVEFRGYVRRRTFYFRDVAGFDDVGYSGLWSNSNTQSDGWTGFGMRMIEVDTGRRDIELPATLCGPKTAVELVLHLNERVDEHQAYS</sequence>
<dbReference type="Proteomes" id="UP000526083">
    <property type="component" value="Unassembled WGS sequence"/>
</dbReference>
<proteinExistence type="predicted"/>
<evidence type="ECO:0000256" key="1">
    <source>
        <dbReference type="SAM" id="Phobius"/>
    </source>
</evidence>
<feature type="transmembrane region" description="Helical" evidence="1">
    <location>
        <begin position="14"/>
        <end position="34"/>
    </location>
</feature>